<evidence type="ECO:0000313" key="10">
    <source>
        <dbReference type="Proteomes" id="UP000095280"/>
    </source>
</evidence>
<dbReference type="PROSITE" id="PS50262">
    <property type="entry name" value="G_PROTEIN_RECEP_F1_2"/>
    <property type="match status" value="1"/>
</dbReference>
<proteinExistence type="predicted"/>
<name>A0A1I8HJP5_9PLAT</name>
<keyword evidence="6" id="KW-0675">Receptor</keyword>
<dbReference type="GO" id="GO:0004930">
    <property type="term" value="F:G protein-coupled receptor activity"/>
    <property type="evidence" value="ECO:0007669"/>
    <property type="project" value="UniProtKB-KW"/>
</dbReference>
<organism evidence="10 11">
    <name type="scientific">Macrostomum lignano</name>
    <dbReference type="NCBI Taxonomy" id="282301"/>
    <lineage>
        <taxon>Eukaryota</taxon>
        <taxon>Metazoa</taxon>
        <taxon>Spiralia</taxon>
        <taxon>Lophotrochozoa</taxon>
        <taxon>Platyhelminthes</taxon>
        <taxon>Rhabditophora</taxon>
        <taxon>Macrostomorpha</taxon>
        <taxon>Macrostomida</taxon>
        <taxon>Macrostomidae</taxon>
        <taxon>Macrostomum</taxon>
    </lineage>
</organism>
<dbReference type="PRINTS" id="PR00237">
    <property type="entry name" value="GPCRRHODOPSN"/>
</dbReference>
<keyword evidence="10" id="KW-1185">Reference proteome</keyword>
<sequence length="369" mass="40844">PISVTVSVLTLTFNSVERLLAICFPLTFKTTKRRICNLIMLIWTVALVSNLHYPFKMEIEPFASLPKDQILLTQCRSTWGPKPYFVNSNLTLNSTGENSSAEMRGPLWIESSGIDPDTVAKVVDSMLFFVLPLAWMLIAYTMICRRLWYSAVPGQASGPAGQQSSANRTGDATLKQRRRTALMLIAIVLIFFLCYLPVHILRAAQGHISREDLFKNKQSAKKIVQSIVLFSHWICYFNSAINPIVYTFMSSRFRTEFLKIFSCCQRCQSAGAGGGSGTRGVGNGGGNASAFQQRSRCSFASPQRPHQQLPLQSGTGCSNFRMRQLNSAQASKAATAATVETHRLLPEKNLSQKEELSVVPDIGEDSLMA</sequence>
<dbReference type="InterPro" id="IPR000276">
    <property type="entry name" value="GPCR_Rhodpsn"/>
</dbReference>
<dbReference type="InterPro" id="IPR017452">
    <property type="entry name" value="GPCR_Rhodpsn_7TM"/>
</dbReference>
<evidence type="ECO:0000259" key="9">
    <source>
        <dbReference type="PROSITE" id="PS50262"/>
    </source>
</evidence>
<dbReference type="WBParaSite" id="maker-uti_cns_0006404-snap-gene-0.2-mRNA-1">
    <property type="protein sequence ID" value="maker-uti_cns_0006404-snap-gene-0.2-mRNA-1"/>
    <property type="gene ID" value="maker-uti_cns_0006404-snap-gene-0.2"/>
</dbReference>
<dbReference type="PANTHER" id="PTHR45695">
    <property type="entry name" value="LEUCOKININ RECEPTOR-RELATED"/>
    <property type="match status" value="1"/>
</dbReference>
<evidence type="ECO:0000256" key="6">
    <source>
        <dbReference type="ARBA" id="ARBA00023170"/>
    </source>
</evidence>
<evidence type="ECO:0000256" key="3">
    <source>
        <dbReference type="ARBA" id="ARBA00022989"/>
    </source>
</evidence>
<dbReference type="Pfam" id="PF00001">
    <property type="entry name" value="7tm_1"/>
    <property type="match status" value="1"/>
</dbReference>
<keyword evidence="3 8" id="KW-1133">Transmembrane helix</keyword>
<evidence type="ECO:0000256" key="2">
    <source>
        <dbReference type="ARBA" id="ARBA00022692"/>
    </source>
</evidence>
<keyword evidence="2 8" id="KW-0812">Transmembrane</keyword>
<evidence type="ECO:0000256" key="8">
    <source>
        <dbReference type="SAM" id="Phobius"/>
    </source>
</evidence>
<evidence type="ECO:0000256" key="4">
    <source>
        <dbReference type="ARBA" id="ARBA00023040"/>
    </source>
</evidence>
<keyword evidence="5 8" id="KW-0472">Membrane</keyword>
<dbReference type="AlphaFoldDB" id="A0A1I8HJP5"/>
<feature type="domain" description="G-protein coupled receptors family 1 profile" evidence="9">
    <location>
        <begin position="1"/>
        <end position="246"/>
    </location>
</feature>
<reference evidence="11" key="1">
    <citation type="submission" date="2016-11" db="UniProtKB">
        <authorList>
            <consortium name="WormBaseParasite"/>
        </authorList>
    </citation>
    <scope>IDENTIFICATION</scope>
</reference>
<feature type="transmembrane region" description="Helical" evidence="8">
    <location>
        <begin position="35"/>
        <end position="55"/>
    </location>
</feature>
<feature type="transmembrane region" description="Helical" evidence="8">
    <location>
        <begin position="181"/>
        <end position="203"/>
    </location>
</feature>
<dbReference type="SUPFAM" id="SSF81321">
    <property type="entry name" value="Family A G protein-coupled receptor-like"/>
    <property type="match status" value="1"/>
</dbReference>
<comment type="subcellular location">
    <subcellularLocation>
        <location evidence="1">Membrane</location>
        <topology evidence="1">Multi-pass membrane protein</topology>
    </subcellularLocation>
</comment>
<evidence type="ECO:0000256" key="5">
    <source>
        <dbReference type="ARBA" id="ARBA00023136"/>
    </source>
</evidence>
<dbReference type="PANTHER" id="PTHR45695:SF15">
    <property type="entry name" value="OPSIN RH2"/>
    <property type="match status" value="1"/>
</dbReference>
<evidence type="ECO:0000256" key="7">
    <source>
        <dbReference type="ARBA" id="ARBA00023224"/>
    </source>
</evidence>
<keyword evidence="4" id="KW-0297">G-protein coupled receptor</keyword>
<feature type="transmembrane region" description="Helical" evidence="8">
    <location>
        <begin position="126"/>
        <end position="143"/>
    </location>
</feature>
<dbReference type="Proteomes" id="UP000095280">
    <property type="component" value="Unplaced"/>
</dbReference>
<evidence type="ECO:0000256" key="1">
    <source>
        <dbReference type="ARBA" id="ARBA00004141"/>
    </source>
</evidence>
<evidence type="ECO:0000313" key="11">
    <source>
        <dbReference type="WBParaSite" id="maker-uti_cns_0006404-snap-gene-0.2-mRNA-1"/>
    </source>
</evidence>
<protein>
    <submittedName>
        <fullName evidence="11">G_PROTEIN_RECEP_F1_2 domain-containing protein</fullName>
    </submittedName>
</protein>
<feature type="transmembrane region" description="Helical" evidence="8">
    <location>
        <begin position="223"/>
        <end position="249"/>
    </location>
</feature>
<keyword evidence="7" id="KW-0807">Transducer</keyword>
<dbReference type="Gene3D" id="1.20.1070.10">
    <property type="entry name" value="Rhodopsin 7-helix transmembrane proteins"/>
    <property type="match status" value="1"/>
</dbReference>
<accession>A0A1I8HJP5</accession>
<dbReference type="GO" id="GO:0005886">
    <property type="term" value="C:plasma membrane"/>
    <property type="evidence" value="ECO:0007669"/>
    <property type="project" value="TreeGrafter"/>
</dbReference>